<evidence type="ECO:0000313" key="3">
    <source>
        <dbReference type="Proteomes" id="UP000184536"/>
    </source>
</evidence>
<gene>
    <name evidence="2" type="ORF">SAMN02745975_00556</name>
</gene>
<dbReference type="AlphaFoldDB" id="A0A1M6DS79"/>
<sequence length="81" mass="9336">MAFKACPIQRGPITRLLKKQRFLNWVIFLLVLGLAASFILIPVQKIIQKRKIADLNNRCIAVLEHKQARISELEVLLEDVE</sequence>
<keyword evidence="1" id="KW-0812">Transmembrane</keyword>
<proteinExistence type="predicted"/>
<evidence type="ECO:0000256" key="1">
    <source>
        <dbReference type="SAM" id="Phobius"/>
    </source>
</evidence>
<reference evidence="3" key="1">
    <citation type="submission" date="2016-11" db="EMBL/GenBank/DDBJ databases">
        <authorList>
            <person name="Varghese N."/>
            <person name="Submissions S."/>
        </authorList>
    </citation>
    <scope>NUCLEOTIDE SEQUENCE [LARGE SCALE GENOMIC DNA]</scope>
    <source>
        <strain evidence="3">DSM 17957</strain>
    </source>
</reference>
<protein>
    <submittedName>
        <fullName evidence="2">Uncharacterized protein</fullName>
    </submittedName>
</protein>
<dbReference type="EMBL" id="FQZV01000006">
    <property type="protein sequence ID" value="SHI76104.1"/>
    <property type="molecule type" value="Genomic_DNA"/>
</dbReference>
<keyword evidence="1" id="KW-1133">Transmembrane helix</keyword>
<accession>A0A1M6DS79</accession>
<feature type="transmembrane region" description="Helical" evidence="1">
    <location>
        <begin position="22"/>
        <end position="41"/>
    </location>
</feature>
<keyword evidence="3" id="KW-1185">Reference proteome</keyword>
<name>A0A1M6DS79_9FIRM</name>
<evidence type="ECO:0000313" key="2">
    <source>
        <dbReference type="EMBL" id="SHI76104.1"/>
    </source>
</evidence>
<dbReference type="STRING" id="1121919.SAMN02745975_00556"/>
<organism evidence="2 3">
    <name type="scientific">Geosporobacter subterraneus DSM 17957</name>
    <dbReference type="NCBI Taxonomy" id="1121919"/>
    <lineage>
        <taxon>Bacteria</taxon>
        <taxon>Bacillati</taxon>
        <taxon>Bacillota</taxon>
        <taxon>Clostridia</taxon>
        <taxon>Peptostreptococcales</taxon>
        <taxon>Thermotaleaceae</taxon>
        <taxon>Geosporobacter</taxon>
    </lineage>
</organism>
<dbReference type="RefSeq" id="WP_110939845.1">
    <property type="nucleotide sequence ID" value="NZ_FQZV01000006.1"/>
</dbReference>
<keyword evidence="1" id="KW-0472">Membrane</keyword>
<dbReference type="Proteomes" id="UP000184536">
    <property type="component" value="Unassembled WGS sequence"/>
</dbReference>